<dbReference type="Gene3D" id="3.10.20.310">
    <property type="entry name" value="membrane protein fhac"/>
    <property type="match status" value="1"/>
</dbReference>
<dbReference type="RefSeq" id="WP_309938473.1">
    <property type="nucleotide sequence ID" value="NZ_AP025305.1"/>
</dbReference>
<evidence type="ECO:0000313" key="1">
    <source>
        <dbReference type="EMBL" id="MDR6238965.1"/>
    </source>
</evidence>
<proteinExistence type="predicted"/>
<gene>
    <name evidence="1" type="ORF">HNQ88_002002</name>
</gene>
<dbReference type="EMBL" id="JAVDQD010000002">
    <property type="protein sequence ID" value="MDR6238965.1"/>
    <property type="molecule type" value="Genomic_DNA"/>
</dbReference>
<reference evidence="1" key="1">
    <citation type="submission" date="2023-07" db="EMBL/GenBank/DDBJ databases">
        <title>Genomic Encyclopedia of Type Strains, Phase IV (KMG-IV): sequencing the most valuable type-strain genomes for metagenomic binning, comparative biology and taxonomic classification.</title>
        <authorList>
            <person name="Goeker M."/>
        </authorList>
    </citation>
    <scope>NUCLEOTIDE SEQUENCE</scope>
    <source>
        <strain evidence="1">DSM 26174</strain>
    </source>
</reference>
<dbReference type="AlphaFoldDB" id="A0AAE3XN68"/>
<sequence>MNFRAFILTMCWVFSSSLSWGQEHPPQRVDSIPGFINDSIRINPLVKPPQEVNDMRRTNKKILRDLKSEQFYDSLYRKSQRNLFTKTLYDLIFKSGQNPSGKMKLDSVISIESEKPFAPYEDLIINNIRIKTLNIYGGSVTDTTYTPLSWFEKTVNSLHVTTKSFTIKQNLLFKPGDYVNAVKLSNNERLLRQLPFIHDARIYIEPVKDCPNEVNILVITQDNWSILPGGSVNGRTRFRVSLNEKNLAGLGHQFKNTAFYDEERDQMWGYEGDYYVNNILGTFIDGRVTYNNRWDRKGIISNIERPFIVNEISNVGQAKFEHQTRVNDFYFYEKDTTYDDLTYDYLETDFWYGHSFGIIQSSLKNPTQLMISARTKYRTYHTRPEGVSADSLYYFHDSRIYLFSINFLRSNFIKGTRIYGYGRTEDVPYGFQLTFTSGYQFQEYDLNRPYTGFLFSRSLYQPNKGYLYYSFAIGTFWNNGQMQDGVFSFNNRLFSKYIKWRKYGIRHFFNLNYTYGINQLGEASITINRDQNLGGIKTSNRAGIQRLTVNYETVLFSPSTYAGFQFALFSFADLAVLADRFPMRISPEAYLGLGFGARLVNEKLIFSNFEIKLAYYPVIPKDERSFIADLDSYPEPRFDNFTEVKPRVVPFR</sequence>
<evidence type="ECO:0000313" key="2">
    <source>
        <dbReference type="Proteomes" id="UP001185092"/>
    </source>
</evidence>
<name>A0AAE3XN68_9BACT</name>
<comment type="caution">
    <text evidence="1">The sequence shown here is derived from an EMBL/GenBank/DDBJ whole genome shotgun (WGS) entry which is preliminary data.</text>
</comment>
<protein>
    <submittedName>
        <fullName evidence="1">Uncharacterized protein</fullName>
    </submittedName>
</protein>
<dbReference type="Proteomes" id="UP001185092">
    <property type="component" value="Unassembled WGS sequence"/>
</dbReference>
<organism evidence="1 2">
    <name type="scientific">Aureibacter tunicatorum</name>
    <dbReference type="NCBI Taxonomy" id="866807"/>
    <lineage>
        <taxon>Bacteria</taxon>
        <taxon>Pseudomonadati</taxon>
        <taxon>Bacteroidota</taxon>
        <taxon>Cytophagia</taxon>
        <taxon>Cytophagales</taxon>
        <taxon>Persicobacteraceae</taxon>
        <taxon>Aureibacter</taxon>
    </lineage>
</organism>
<accession>A0AAE3XN68</accession>
<keyword evidence="2" id="KW-1185">Reference proteome</keyword>